<dbReference type="EMBL" id="JAHQIW010006334">
    <property type="protein sequence ID" value="KAJ1368846.1"/>
    <property type="molecule type" value="Genomic_DNA"/>
</dbReference>
<keyword evidence="2" id="KW-1185">Reference proteome</keyword>
<evidence type="ECO:0000313" key="2">
    <source>
        <dbReference type="Proteomes" id="UP001196413"/>
    </source>
</evidence>
<dbReference type="AlphaFoldDB" id="A0AAD5R3K9"/>
<organism evidence="1 2">
    <name type="scientific">Parelaphostrongylus tenuis</name>
    <name type="common">Meningeal worm</name>
    <dbReference type="NCBI Taxonomy" id="148309"/>
    <lineage>
        <taxon>Eukaryota</taxon>
        <taxon>Metazoa</taxon>
        <taxon>Ecdysozoa</taxon>
        <taxon>Nematoda</taxon>
        <taxon>Chromadorea</taxon>
        <taxon>Rhabditida</taxon>
        <taxon>Rhabditina</taxon>
        <taxon>Rhabditomorpha</taxon>
        <taxon>Strongyloidea</taxon>
        <taxon>Metastrongylidae</taxon>
        <taxon>Parelaphostrongylus</taxon>
    </lineage>
</organism>
<comment type="caution">
    <text evidence="1">The sequence shown here is derived from an EMBL/GenBank/DDBJ whole genome shotgun (WGS) entry which is preliminary data.</text>
</comment>
<sequence length="50" mass="5796">MQTVVDVLEIEGRRALLPDFVISNILGQLQVNTTYEPLRCQTLMETRRYA</sequence>
<accession>A0AAD5R3K9</accession>
<name>A0AAD5R3K9_PARTN</name>
<gene>
    <name evidence="1" type="ORF">KIN20_030190</name>
</gene>
<dbReference type="Proteomes" id="UP001196413">
    <property type="component" value="Unassembled WGS sequence"/>
</dbReference>
<evidence type="ECO:0000313" key="1">
    <source>
        <dbReference type="EMBL" id="KAJ1368846.1"/>
    </source>
</evidence>
<proteinExistence type="predicted"/>
<protein>
    <submittedName>
        <fullName evidence="1">Uncharacterized protein</fullName>
    </submittedName>
</protein>
<reference evidence="1" key="1">
    <citation type="submission" date="2021-06" db="EMBL/GenBank/DDBJ databases">
        <title>Parelaphostrongylus tenuis whole genome reference sequence.</title>
        <authorList>
            <person name="Garwood T.J."/>
            <person name="Larsen P.A."/>
            <person name="Fountain-Jones N.M."/>
            <person name="Garbe J.R."/>
            <person name="Macchietto M.G."/>
            <person name="Kania S.A."/>
            <person name="Gerhold R.W."/>
            <person name="Richards J.E."/>
            <person name="Wolf T.M."/>
        </authorList>
    </citation>
    <scope>NUCLEOTIDE SEQUENCE</scope>
    <source>
        <strain evidence="1">MNPRO001-30</strain>
        <tissue evidence="1">Meninges</tissue>
    </source>
</reference>